<dbReference type="InterPro" id="IPR017896">
    <property type="entry name" value="4Fe4S_Fe-S-bd"/>
</dbReference>
<evidence type="ECO:0000256" key="5">
    <source>
        <dbReference type="ARBA" id="ARBA00023004"/>
    </source>
</evidence>
<gene>
    <name evidence="8" type="ORF">INF20_04345</name>
</gene>
<evidence type="ECO:0000313" key="9">
    <source>
        <dbReference type="Proteomes" id="UP001516588"/>
    </source>
</evidence>
<evidence type="ECO:0000313" key="8">
    <source>
        <dbReference type="EMBL" id="MBE5035513.1"/>
    </source>
</evidence>
<protein>
    <recommendedName>
        <fullName evidence="2">Ferredoxin</fullName>
    </recommendedName>
</protein>
<keyword evidence="4" id="KW-0479">Metal-binding</keyword>
<feature type="domain" description="4Fe-4S ferredoxin-type" evidence="7">
    <location>
        <begin position="216"/>
        <end position="245"/>
    </location>
</feature>
<keyword evidence="3" id="KW-0004">4Fe-4S</keyword>
<evidence type="ECO:0000256" key="1">
    <source>
        <dbReference type="ARBA" id="ARBA00003532"/>
    </source>
</evidence>
<dbReference type="RefSeq" id="WP_226385159.1">
    <property type="nucleotide sequence ID" value="NZ_JADCKA010000005.1"/>
</dbReference>
<name>A0ABR9QXC0_9FIRM</name>
<organism evidence="8 9">
    <name type="scientific">Gallibacter intestinalis</name>
    <dbReference type="NCBI Taxonomy" id="2779356"/>
    <lineage>
        <taxon>Bacteria</taxon>
        <taxon>Bacillati</taxon>
        <taxon>Bacillota</taxon>
        <taxon>Clostridia</taxon>
        <taxon>Eubacteriales</taxon>
        <taxon>Eubacteriaceae</taxon>
        <taxon>Gallibacter</taxon>
    </lineage>
</organism>
<reference evidence="8 9" key="1">
    <citation type="submission" date="2020-10" db="EMBL/GenBank/DDBJ databases">
        <title>ChiBAC.</title>
        <authorList>
            <person name="Zenner C."/>
            <person name="Hitch T.C.A."/>
            <person name="Clavel T."/>
        </authorList>
    </citation>
    <scope>NUCLEOTIDE SEQUENCE [LARGE SCALE GENOMIC DNA]</scope>
    <source>
        <strain evidence="8 9">DSM 108706</strain>
    </source>
</reference>
<dbReference type="PROSITE" id="PS00198">
    <property type="entry name" value="4FE4S_FER_1"/>
    <property type="match status" value="1"/>
</dbReference>
<dbReference type="Gene3D" id="3.30.70.20">
    <property type="match status" value="1"/>
</dbReference>
<evidence type="ECO:0000256" key="4">
    <source>
        <dbReference type="ARBA" id="ARBA00022723"/>
    </source>
</evidence>
<evidence type="ECO:0000256" key="6">
    <source>
        <dbReference type="ARBA" id="ARBA00023014"/>
    </source>
</evidence>
<dbReference type="Proteomes" id="UP001516588">
    <property type="component" value="Unassembled WGS sequence"/>
</dbReference>
<dbReference type="InterPro" id="IPR017900">
    <property type="entry name" value="4Fe4S_Fe_S_CS"/>
</dbReference>
<evidence type="ECO:0000259" key="7">
    <source>
        <dbReference type="PROSITE" id="PS51379"/>
    </source>
</evidence>
<keyword evidence="9" id="KW-1185">Reference proteome</keyword>
<keyword evidence="5" id="KW-0408">Iron</keyword>
<dbReference type="Pfam" id="PF12838">
    <property type="entry name" value="Fer4_7"/>
    <property type="match status" value="1"/>
</dbReference>
<dbReference type="InterPro" id="IPR050157">
    <property type="entry name" value="PSI_iron-sulfur_center"/>
</dbReference>
<comment type="function">
    <text evidence="1">Ferredoxins are iron-sulfur proteins that transfer electrons in a wide variety of metabolic reactions.</text>
</comment>
<dbReference type="SUPFAM" id="SSF54862">
    <property type="entry name" value="4Fe-4S ferredoxins"/>
    <property type="match status" value="1"/>
</dbReference>
<evidence type="ECO:0000256" key="2">
    <source>
        <dbReference type="ARBA" id="ARBA00013529"/>
    </source>
</evidence>
<sequence>MSSKVYFADMHVKMGDSILDKFKRLIIKAGIDEIDFQDKFVAVKVHFGEVGNMAFLRQQYAKVLCDHIKEKGGKPFLTDSNTLYVGYRNNALNHLDAAYMNGYNPLSTGVHTIIADGLRGTDERAIPVEGGEYVKEAKIGAAIAEADIVIALSHFKGHINAGFGGCLKNIGMGSGSKQGKMEMHSSGTPRISKSRCIGCGMCVKNCANDGVHVIDGKAVIDEEHCLGCGFCIAYCPKEAIMTKWDEAKPVMNKKIAEYTKAVIDGKPSFNINMLIDVSPQCDCDSCNDVPIIPDVGMFASFDPVAIDQACVDAANRQPVIEGSAADVEEHDHDHDHDHVHDLFKVVHPDTDWEAGLIHAEKLGIGTREYELVTVE</sequence>
<dbReference type="PANTHER" id="PTHR24960">
    <property type="entry name" value="PHOTOSYSTEM I IRON-SULFUR CENTER-RELATED"/>
    <property type="match status" value="1"/>
</dbReference>
<evidence type="ECO:0000256" key="3">
    <source>
        <dbReference type="ARBA" id="ARBA00022485"/>
    </source>
</evidence>
<dbReference type="Pfam" id="PF04015">
    <property type="entry name" value="DUF362"/>
    <property type="match status" value="1"/>
</dbReference>
<dbReference type="PROSITE" id="PS51379">
    <property type="entry name" value="4FE4S_FER_2"/>
    <property type="match status" value="2"/>
</dbReference>
<comment type="caution">
    <text evidence="8">The sequence shown here is derived from an EMBL/GenBank/DDBJ whole genome shotgun (WGS) entry which is preliminary data.</text>
</comment>
<feature type="domain" description="4Fe-4S ferredoxin-type" evidence="7">
    <location>
        <begin position="187"/>
        <end position="215"/>
    </location>
</feature>
<dbReference type="EMBL" id="JADCKA010000005">
    <property type="protein sequence ID" value="MBE5035513.1"/>
    <property type="molecule type" value="Genomic_DNA"/>
</dbReference>
<dbReference type="InterPro" id="IPR007160">
    <property type="entry name" value="DUF362"/>
</dbReference>
<proteinExistence type="predicted"/>
<accession>A0ABR9QXC0</accession>
<dbReference type="PANTHER" id="PTHR24960:SF83">
    <property type="entry name" value="4FE-4S FERREDOXIN-TYPE DOMAIN-CONTAINING PROTEIN"/>
    <property type="match status" value="1"/>
</dbReference>
<keyword evidence="6" id="KW-0411">Iron-sulfur</keyword>